<evidence type="ECO:0000313" key="12">
    <source>
        <dbReference type="EMBL" id="KPA40344.1"/>
    </source>
</evidence>
<evidence type="ECO:0000256" key="8">
    <source>
        <dbReference type="ARBA" id="ARBA00044261"/>
    </source>
</evidence>
<dbReference type="SUPFAM" id="SSF48592">
    <property type="entry name" value="GroEL equatorial domain-like"/>
    <property type="match status" value="1"/>
</dbReference>
<evidence type="ECO:0000256" key="3">
    <source>
        <dbReference type="ARBA" id="ARBA00022490"/>
    </source>
</evidence>
<dbReference type="EMBL" id="JXCE01000140">
    <property type="protein sequence ID" value="KPA40344.1"/>
    <property type="molecule type" value="Genomic_DNA"/>
</dbReference>
<protein>
    <recommendedName>
        <fullName evidence="7">T-complex protein 1 subunit zeta</fullName>
    </recommendedName>
    <alternativeName>
        <fullName evidence="8">CCT-zeta</fullName>
    </alternativeName>
</protein>
<organism evidence="12 13">
    <name type="scientific">Fusarium langsethiae</name>
    <dbReference type="NCBI Taxonomy" id="179993"/>
    <lineage>
        <taxon>Eukaryota</taxon>
        <taxon>Fungi</taxon>
        <taxon>Dikarya</taxon>
        <taxon>Ascomycota</taxon>
        <taxon>Pezizomycotina</taxon>
        <taxon>Sordariomycetes</taxon>
        <taxon>Hypocreomycetidae</taxon>
        <taxon>Hypocreales</taxon>
        <taxon>Nectriaceae</taxon>
        <taxon>Fusarium</taxon>
    </lineage>
</organism>
<proteinExistence type="inferred from homology"/>
<feature type="region of interest" description="Disordered" evidence="10">
    <location>
        <begin position="683"/>
        <end position="802"/>
    </location>
</feature>
<dbReference type="PRINTS" id="PR00304">
    <property type="entry name" value="TCOMPLEXTCP1"/>
</dbReference>
<dbReference type="GO" id="GO:0140662">
    <property type="term" value="F:ATP-dependent protein folding chaperone"/>
    <property type="evidence" value="ECO:0007669"/>
    <property type="project" value="InterPro"/>
</dbReference>
<dbReference type="Pfam" id="PF00118">
    <property type="entry name" value="Cpn60_TCP1"/>
    <property type="match status" value="1"/>
</dbReference>
<dbReference type="Gene3D" id="3.30.260.10">
    <property type="entry name" value="TCP-1-like chaperonin intermediate domain"/>
    <property type="match status" value="1"/>
</dbReference>
<dbReference type="Pfam" id="PF04194">
    <property type="entry name" value="PDCD2_C"/>
    <property type="match status" value="1"/>
</dbReference>
<dbReference type="GO" id="GO:0051082">
    <property type="term" value="F:unfolded protein binding"/>
    <property type="evidence" value="ECO:0007669"/>
    <property type="project" value="InterPro"/>
</dbReference>
<dbReference type="GO" id="GO:0005832">
    <property type="term" value="C:chaperonin-containing T-complex"/>
    <property type="evidence" value="ECO:0007669"/>
    <property type="project" value="UniProtKB-ARBA"/>
</dbReference>
<dbReference type="InterPro" id="IPR012722">
    <property type="entry name" value="Chap_CCT_zeta"/>
</dbReference>
<dbReference type="GO" id="GO:0016887">
    <property type="term" value="F:ATP hydrolysis activity"/>
    <property type="evidence" value="ECO:0007669"/>
    <property type="project" value="InterPro"/>
</dbReference>
<dbReference type="Gene3D" id="3.50.7.10">
    <property type="entry name" value="GroEL"/>
    <property type="match status" value="1"/>
</dbReference>
<accession>A0A0N0DDY6</accession>
<dbReference type="PANTHER" id="PTHR11353">
    <property type="entry name" value="CHAPERONIN"/>
    <property type="match status" value="1"/>
</dbReference>
<evidence type="ECO:0000256" key="10">
    <source>
        <dbReference type="SAM" id="MobiDB-lite"/>
    </source>
</evidence>
<keyword evidence="6 9" id="KW-0143">Chaperone</keyword>
<evidence type="ECO:0000256" key="4">
    <source>
        <dbReference type="ARBA" id="ARBA00022741"/>
    </source>
</evidence>
<feature type="compositionally biased region" description="Low complexity" evidence="10">
    <location>
        <begin position="759"/>
        <end position="772"/>
    </location>
</feature>
<evidence type="ECO:0000256" key="9">
    <source>
        <dbReference type="RuleBase" id="RU004187"/>
    </source>
</evidence>
<dbReference type="InterPro" id="IPR027410">
    <property type="entry name" value="TCP-1-like_intermed_sf"/>
</dbReference>
<keyword evidence="5 9" id="KW-0067">ATP-binding</keyword>
<feature type="compositionally biased region" description="Low complexity" evidence="10">
    <location>
        <begin position="715"/>
        <end position="751"/>
    </location>
</feature>
<evidence type="ECO:0000256" key="5">
    <source>
        <dbReference type="ARBA" id="ARBA00022840"/>
    </source>
</evidence>
<dbReference type="Proteomes" id="UP000037904">
    <property type="component" value="Unassembled WGS sequence"/>
</dbReference>
<dbReference type="PROSITE" id="PS00750">
    <property type="entry name" value="TCP1_1"/>
    <property type="match status" value="1"/>
</dbReference>
<dbReference type="InterPro" id="IPR027413">
    <property type="entry name" value="GROEL-like_equatorial_sf"/>
</dbReference>
<evidence type="ECO:0000256" key="6">
    <source>
        <dbReference type="ARBA" id="ARBA00023186"/>
    </source>
</evidence>
<feature type="compositionally biased region" description="Basic and acidic residues" evidence="10">
    <location>
        <begin position="683"/>
        <end position="698"/>
    </location>
</feature>
<dbReference type="Gene3D" id="1.10.560.10">
    <property type="entry name" value="GroEL-like equatorial domain"/>
    <property type="match status" value="1"/>
</dbReference>
<dbReference type="FunFam" id="3.50.7.10:FF:000004">
    <property type="entry name" value="T-complex protein 1 subunit zeta"/>
    <property type="match status" value="1"/>
</dbReference>
<dbReference type="InterPro" id="IPR027409">
    <property type="entry name" value="GroEL-like_apical_dom_sf"/>
</dbReference>
<dbReference type="SUPFAM" id="SSF54849">
    <property type="entry name" value="GroEL-intermediate domain like"/>
    <property type="match status" value="1"/>
</dbReference>
<sequence>MSAAQLLNPKAESRRRGEALKVNISAGEGLQDVLKSNLGPRGTIKMLVDGAGQIKLTKDGNVLLREMQIQNPTAVMIARAATAQDDICGDGTTSVVMLVGELLKQADRYISEGLHPRIITDGFEVAKVEALKFLDSFKLAKEVDRELLLSVARTSLTTKLNATLAQKLTPDIVDAVLAIYQEPAKPDLHMVEIMKMQHRTAADTRLIRGLALDHGARHPDMPKRLENCYILTLNVSLEYEKTEINSSFFYSSAEQRDKLVESERRFVDAKLKKIVDLKKELCGNDGTKNFVVINQKGIDPLSLDVLAKNNILALRRAKRRNMERLQLVCGGVAQNSVDDLSEEVLGYAGLVYEQTLGEEKYTFVEEVKDPKSVTLMIKGPNAHTIAQVTDAVRDGLRSVYNMIVDKSVVPGAGAFQVACASHLKSDAFGKTVKGKAKWGVEAFADALLIIPKTLAANAGLDIQDALADLQDEYADGNVVGLNLETGEPMDPELEGIFDSYRVLRNCIASSSSIASNLLLCDELLKARQMGRAGGPGPGMDGPNDHIVRDFEREKKTFTPPSSPVINPINISNMASYDSDSSDGEFEETNVLLGYASKEADEDTVSKLGGRPDWLDNSAPSAAYARCKVCKDFMALILQLNGELPERFPEHERRLFVFACRRQTCRRKEGSIRALRSVRVWKEDKPKEEKKVEEEKPKNDGPGLGDTLFGSKGLGSASNANPFSNSNPFSTSSNPFSSGSANPFSSSNSQPEPAKPASPEPAKSASPKPAAASLTKSFAESLNIKDTPATPPSPSEPWPAEDAQAQPYPTLYLADADFETLDPTTTNVPANARLEAADAAEPSIIDREAFESSMDATFQKFADRLAQNPDQVIRYEFAGTPLLYSKKDAVGVAINKGVIPRCPNCTARRVFEVQLTPNAIAELEADDLSLEGMEWGTIIVGVCEKDCSPRGTPIGQVGYEEEWAGVQWEELSKGN</sequence>
<dbReference type="InterPro" id="IPR007320">
    <property type="entry name" value="PDCD2_C"/>
</dbReference>
<reference evidence="12 13" key="1">
    <citation type="submission" date="2015-04" db="EMBL/GenBank/DDBJ databases">
        <title>The draft genome sequence of Fusarium langsethiae, a T-2/HT-2 mycotoxin producer.</title>
        <authorList>
            <person name="Lysoe E."/>
            <person name="Divon H.H."/>
            <person name="Terzi V."/>
            <person name="Orru L."/>
            <person name="Lamontanara A."/>
            <person name="Kolseth A.-K."/>
            <person name="Frandsen R.J."/>
            <person name="Nielsen K."/>
            <person name="Thrane U."/>
        </authorList>
    </citation>
    <scope>NUCLEOTIDE SEQUENCE [LARGE SCALE GENOMIC DNA]</scope>
    <source>
        <strain evidence="12 13">Fl201059</strain>
    </source>
</reference>
<dbReference type="FunFam" id="1.10.560.10:FF:000058">
    <property type="entry name" value="T-complex protein 1 subunit zeta"/>
    <property type="match status" value="1"/>
</dbReference>
<comment type="subcellular location">
    <subcellularLocation>
        <location evidence="1">Cytoplasm</location>
    </subcellularLocation>
</comment>
<keyword evidence="4 9" id="KW-0547">Nucleotide-binding</keyword>
<dbReference type="InterPro" id="IPR002423">
    <property type="entry name" value="Cpn60/GroEL/TCP-1"/>
</dbReference>
<keyword evidence="13" id="KW-1185">Reference proteome</keyword>
<evidence type="ECO:0000259" key="11">
    <source>
        <dbReference type="Pfam" id="PF04194"/>
    </source>
</evidence>
<dbReference type="InterPro" id="IPR017998">
    <property type="entry name" value="Chaperone_TCP-1"/>
</dbReference>
<keyword evidence="3" id="KW-0963">Cytoplasm</keyword>
<dbReference type="CDD" id="cd03342">
    <property type="entry name" value="TCP1_zeta"/>
    <property type="match status" value="1"/>
</dbReference>
<feature type="domain" description="Programmed cell death protein 2 C-terminal" evidence="11">
    <location>
        <begin position="854"/>
        <end position="967"/>
    </location>
</feature>
<dbReference type="GO" id="GO:0005524">
    <property type="term" value="F:ATP binding"/>
    <property type="evidence" value="ECO:0007669"/>
    <property type="project" value="UniProtKB-KW"/>
</dbReference>
<dbReference type="AlphaFoldDB" id="A0A0N0DDY6"/>
<dbReference type="OrthoDB" id="10052040at2759"/>
<dbReference type="PROSITE" id="PS00751">
    <property type="entry name" value="TCP1_2"/>
    <property type="match status" value="1"/>
</dbReference>
<dbReference type="InterPro" id="IPR002194">
    <property type="entry name" value="Chaperonin_TCP-1_CS"/>
</dbReference>
<evidence type="ECO:0000256" key="2">
    <source>
        <dbReference type="ARBA" id="ARBA00008020"/>
    </source>
</evidence>
<name>A0A0N0DDY6_FUSLA</name>
<evidence type="ECO:0000256" key="7">
    <source>
        <dbReference type="ARBA" id="ARBA00039582"/>
    </source>
</evidence>
<gene>
    <name evidence="12" type="ORF">FLAG1_06782</name>
</gene>
<dbReference type="SUPFAM" id="SSF52029">
    <property type="entry name" value="GroEL apical domain-like"/>
    <property type="match status" value="1"/>
</dbReference>
<evidence type="ECO:0000313" key="13">
    <source>
        <dbReference type="Proteomes" id="UP000037904"/>
    </source>
</evidence>
<dbReference type="NCBIfam" id="TIGR02347">
    <property type="entry name" value="chap_CCT_zeta"/>
    <property type="match status" value="1"/>
</dbReference>
<comment type="similarity">
    <text evidence="2 9">Belongs to the TCP-1 chaperonin family.</text>
</comment>
<evidence type="ECO:0000256" key="1">
    <source>
        <dbReference type="ARBA" id="ARBA00004496"/>
    </source>
</evidence>
<comment type="caution">
    <text evidence="12">The sequence shown here is derived from an EMBL/GenBank/DDBJ whole genome shotgun (WGS) entry which is preliminary data.</text>
</comment>